<evidence type="ECO:0000313" key="2">
    <source>
        <dbReference type="EMBL" id="TNJ65786.1"/>
    </source>
</evidence>
<protein>
    <submittedName>
        <fullName evidence="2">Uncharacterized protein</fullName>
    </submittedName>
</protein>
<proteinExistence type="predicted"/>
<gene>
    <name evidence="2" type="ORF">FE784_12765</name>
</gene>
<dbReference type="InterPro" id="IPR011050">
    <property type="entry name" value="Pectin_lyase_fold/virulence"/>
</dbReference>
<reference evidence="2 3" key="1">
    <citation type="submission" date="2019-05" db="EMBL/GenBank/DDBJ databases">
        <title>We sequenced the genome of Paenibacillus hemerocallicola KCTC 33185 for further insight into its adaptation and study the phylogeny of Paenibacillus.</title>
        <authorList>
            <person name="Narsing Rao M.P."/>
        </authorList>
    </citation>
    <scope>NUCLEOTIDE SEQUENCE [LARGE SCALE GENOMIC DNA]</scope>
    <source>
        <strain evidence="2 3">KCTC 33185</strain>
    </source>
</reference>
<name>A0A5C4TAT6_9BACL</name>
<dbReference type="InterPro" id="IPR012334">
    <property type="entry name" value="Pectin_lyas_fold"/>
</dbReference>
<dbReference type="AlphaFoldDB" id="A0A5C4TAT6"/>
<dbReference type="SUPFAM" id="SSF51126">
    <property type="entry name" value="Pectin lyase-like"/>
    <property type="match status" value="1"/>
</dbReference>
<accession>A0A5C4TAT6</accession>
<sequence length="990" mass="108376">MMNTDHDGNDGIELNEKDESVRPSALSRRKLLAALGGAGAALAGSTLLLESGWGQSIAEATYGGGSSTGCCRKYASVNDMKADTSLVADALVHTAGYYDPGDGGAADYIVQAGALAEDGGSVIALQNGLQAILLPGGSIGYKQFGTVSDGVNDDGAQIKKAHTYANVRRLPVVDESGEYWIKQTNLIVIQTNVSWGQTKFHIAESFNSKTNARFHVTSRQAPVEIALDAPTKAAFLAKMRPGTTICPELAAYKNSLLFIVDDNDKVGARFGYPGQTGWSKEDFFVVEEHGRIVGDIAWTFNNYTSLTAYPAEDSYLVIDGGTFLLSGDSAGNNNSAYWHNGILVKRSRTIIRNQWVGLEPGASDTALDPRYGFYYLNYVYDVTLENIRAIPYEQNRPGTEYVLIGTYGIGGRRVLNATFRNVTAEGSLYHWGVFGTNLFKNFRIENCRLNRVDVHFHCWNLYVLDSEIGYRGFTLTGGGDLIIENTKRFGNQFIGFRTDFGAKWDGYIRIRNCRLVIDNGANEAIALDYNPADFDYKYPIGYGRSIQLENFTFDYTGLPNTNGTCRIMRIASFSKITATGSRLFFPQLIEFKNVTVAGRDKGVRILHIQNPFGFHVGKAGGVDDQRVNANCYMRFENIEGEKVPAQQSESTSHMSFLLNGLGTAPYDDEYALYPKIDFVQVGDFWGHFKGTAADVTVQRSTVNCMDNYSGGQMRGRLVLDNCDIRADAVDDGKVLYTLTSQFGTTFLNCTVHAPILNGTTRPDLLSRCGFIEMNQKLQYNHVNTSLSKQVIDYFAAQGNPVQPEFYAMLKSHHASDSSLMARRKGTTAQRPAPANFLSEKGFAYFDTDLEQVVVWDGTRWVYPSKSNDTLHFYMADLSTATAGAPFKRAEAHPSQAYVVAQAGRVSKYAVHVNAPSGTASFTFDLWKDGTVWISGLAGPGTAANPLVAPIAGSASFDEGSRIEVRLAGTAAGLSAGTYATLDLYVHYANY</sequence>
<feature type="region of interest" description="Disordered" evidence="1">
    <location>
        <begin position="1"/>
        <end position="21"/>
    </location>
</feature>
<evidence type="ECO:0000313" key="3">
    <source>
        <dbReference type="Proteomes" id="UP000307943"/>
    </source>
</evidence>
<comment type="caution">
    <text evidence="2">The sequence shown here is derived from an EMBL/GenBank/DDBJ whole genome shotgun (WGS) entry which is preliminary data.</text>
</comment>
<dbReference type="InterPro" id="IPR006311">
    <property type="entry name" value="TAT_signal"/>
</dbReference>
<dbReference type="PROSITE" id="PS51318">
    <property type="entry name" value="TAT"/>
    <property type="match status" value="1"/>
</dbReference>
<keyword evidence="3" id="KW-1185">Reference proteome</keyword>
<dbReference type="EMBL" id="VDCQ01000015">
    <property type="protein sequence ID" value="TNJ65786.1"/>
    <property type="molecule type" value="Genomic_DNA"/>
</dbReference>
<dbReference type="Gene3D" id="2.160.20.10">
    <property type="entry name" value="Single-stranded right-handed beta-helix, Pectin lyase-like"/>
    <property type="match status" value="1"/>
</dbReference>
<organism evidence="2 3">
    <name type="scientific">Paenibacillus hemerocallicola</name>
    <dbReference type="NCBI Taxonomy" id="1172614"/>
    <lineage>
        <taxon>Bacteria</taxon>
        <taxon>Bacillati</taxon>
        <taxon>Bacillota</taxon>
        <taxon>Bacilli</taxon>
        <taxon>Bacillales</taxon>
        <taxon>Paenibacillaceae</taxon>
        <taxon>Paenibacillus</taxon>
    </lineage>
</organism>
<dbReference type="Proteomes" id="UP000307943">
    <property type="component" value="Unassembled WGS sequence"/>
</dbReference>
<evidence type="ECO:0000256" key="1">
    <source>
        <dbReference type="SAM" id="MobiDB-lite"/>
    </source>
</evidence>